<feature type="region of interest" description="Disordered" evidence="1">
    <location>
        <begin position="37"/>
        <end position="145"/>
    </location>
</feature>
<organism evidence="2 3">
    <name type="scientific">Aspergillus tanneri</name>
    <dbReference type="NCBI Taxonomy" id="1220188"/>
    <lineage>
        <taxon>Eukaryota</taxon>
        <taxon>Fungi</taxon>
        <taxon>Dikarya</taxon>
        <taxon>Ascomycota</taxon>
        <taxon>Pezizomycotina</taxon>
        <taxon>Eurotiomycetes</taxon>
        <taxon>Eurotiomycetidae</taxon>
        <taxon>Eurotiales</taxon>
        <taxon>Aspergillaceae</taxon>
        <taxon>Aspergillus</taxon>
        <taxon>Aspergillus subgen. Circumdati</taxon>
    </lineage>
</organism>
<reference evidence="2 3" key="1">
    <citation type="submission" date="2019-08" db="EMBL/GenBank/DDBJ databases">
        <title>The genome sequence of a newly discovered highly antifungal drug resistant Aspergillus species, Aspergillus tanneri NIH 1004.</title>
        <authorList>
            <person name="Mounaud S."/>
            <person name="Singh I."/>
            <person name="Joardar V."/>
            <person name="Pakala S."/>
            <person name="Pakala S."/>
            <person name="Venepally P."/>
            <person name="Chung J.K."/>
            <person name="Losada L."/>
            <person name="Nierman W.C."/>
        </authorList>
    </citation>
    <scope>NUCLEOTIDE SEQUENCE [LARGE SCALE GENOMIC DNA]</scope>
    <source>
        <strain evidence="2 3">NIH1004</strain>
    </source>
</reference>
<dbReference type="EMBL" id="QUQM01000010">
    <property type="protein sequence ID" value="KAA8641432.1"/>
    <property type="molecule type" value="Genomic_DNA"/>
</dbReference>
<dbReference type="GeneID" id="54324599"/>
<feature type="compositionally biased region" description="Polar residues" evidence="1">
    <location>
        <begin position="131"/>
        <end position="145"/>
    </location>
</feature>
<proteinExistence type="predicted"/>
<evidence type="ECO:0000313" key="3">
    <source>
        <dbReference type="Proteomes" id="UP000324241"/>
    </source>
</evidence>
<accession>A0A5M9M311</accession>
<dbReference type="Proteomes" id="UP000324241">
    <property type="component" value="Unassembled WGS sequence"/>
</dbReference>
<gene>
    <name evidence="2" type="ORF">ATNIH1004_001897</name>
</gene>
<evidence type="ECO:0000313" key="2">
    <source>
        <dbReference type="EMBL" id="KAA8641432.1"/>
    </source>
</evidence>
<feature type="compositionally biased region" description="Low complexity" evidence="1">
    <location>
        <begin position="94"/>
        <end position="122"/>
    </location>
</feature>
<evidence type="ECO:0000256" key="1">
    <source>
        <dbReference type="SAM" id="MobiDB-lite"/>
    </source>
</evidence>
<sequence>MPSSSLIIPPLFPIQQSNPIQYFDEKDCKFRVKSFSRSRVPSARAAWNHQQRSSRVLPPVTATHHRSPRHQPPTPTPNTATPEHRQQRRSRVLPPATTTPTEAPNTIPNTATPNTTNNAAPAFCPPLPTPQRLSTANTNPQHRNA</sequence>
<name>A0A5M9M311_9EURO</name>
<comment type="caution">
    <text evidence="2">The sequence shown here is derived from an EMBL/GenBank/DDBJ whole genome shotgun (WGS) entry which is preliminary data.</text>
</comment>
<dbReference type="AlphaFoldDB" id="A0A5M9M311"/>
<dbReference type="RefSeq" id="XP_033420794.1">
    <property type="nucleotide sequence ID" value="XM_033566592.1"/>
</dbReference>
<protein>
    <submittedName>
        <fullName evidence="2">Uncharacterized protein</fullName>
    </submittedName>
</protein>